<keyword evidence="3" id="KW-1185">Reference proteome</keyword>
<dbReference type="RefSeq" id="WP_093918253.1">
    <property type="nucleotide sequence ID" value="NZ_FONW01000001.1"/>
</dbReference>
<dbReference type="AlphaFoldDB" id="A0A1I2BVC5"/>
<proteinExistence type="predicted"/>
<dbReference type="EMBL" id="FONW01000001">
    <property type="protein sequence ID" value="SFE60059.1"/>
    <property type="molecule type" value="Genomic_DNA"/>
</dbReference>
<organism evidence="2 3">
    <name type="scientific">Sunxiuqinia elliptica</name>
    <dbReference type="NCBI Taxonomy" id="655355"/>
    <lineage>
        <taxon>Bacteria</taxon>
        <taxon>Pseudomonadati</taxon>
        <taxon>Bacteroidota</taxon>
        <taxon>Bacteroidia</taxon>
        <taxon>Marinilabiliales</taxon>
        <taxon>Prolixibacteraceae</taxon>
        <taxon>Sunxiuqinia</taxon>
    </lineage>
</organism>
<dbReference type="STRING" id="655355.SAMN05216283_101523"/>
<reference evidence="2 3" key="1">
    <citation type="submission" date="2016-10" db="EMBL/GenBank/DDBJ databases">
        <authorList>
            <person name="de Groot N.N."/>
        </authorList>
    </citation>
    <scope>NUCLEOTIDE SEQUENCE [LARGE SCALE GENOMIC DNA]</scope>
    <source>
        <strain evidence="2 3">CGMCC 1.9156</strain>
    </source>
</reference>
<name>A0A1I2BVC5_9BACT</name>
<evidence type="ECO:0000256" key="1">
    <source>
        <dbReference type="SAM" id="SignalP"/>
    </source>
</evidence>
<evidence type="ECO:0000313" key="3">
    <source>
        <dbReference type="Proteomes" id="UP000198964"/>
    </source>
</evidence>
<feature type="chain" id="PRO_5011435493" evidence="1">
    <location>
        <begin position="20"/>
        <end position="422"/>
    </location>
</feature>
<gene>
    <name evidence="2" type="ORF">SAMN05216283_101523</name>
</gene>
<feature type="signal peptide" evidence="1">
    <location>
        <begin position="1"/>
        <end position="19"/>
    </location>
</feature>
<dbReference type="Proteomes" id="UP000198964">
    <property type="component" value="Unassembled WGS sequence"/>
</dbReference>
<sequence length="422" mass="47910">MKKYVIILALALFQLSSLAQDLISKYKTGTIKLVQDTEFAQGNDWNTVFRSYYDTLYNRPMGMRKSLVVLPDGSVIVNHAYRNYRTKFSPSGAYEKEFELEKAGHKAVMGVINGNTLFTGLNNMGKMTCTDFDGKYKKTLTLDYMTKDIIALNNGSFAVVGWVLWAEKIRSFVAIVDYDTNEEKVIWEDFIDRNISSSGKHLNKRQPFNYQATLKGGGIVSYTTMPYSKSTGKGLPPQIATVNNELLVAIPNTGELFVYDLNGNLKSKTKVNWGNNTISVEEQKAIQQKAIQRYQAYLESGEEMVQKNRDAFKQIIVEMQDDLQKINTPIEKPSFSNIIKDSDGNILFFEIPAEKDANVFHVWVYNQGGKFVAKCQFVCDEYELNISASKMVFHNGYIYSLQRLKEAKGNPLRLVRFKVEGA</sequence>
<protein>
    <submittedName>
        <fullName evidence="2">Uncharacterized protein</fullName>
    </submittedName>
</protein>
<evidence type="ECO:0000313" key="2">
    <source>
        <dbReference type="EMBL" id="SFE60059.1"/>
    </source>
</evidence>
<keyword evidence="1" id="KW-0732">Signal</keyword>
<dbReference type="SUPFAM" id="SSF63829">
    <property type="entry name" value="Calcium-dependent phosphotriesterase"/>
    <property type="match status" value="1"/>
</dbReference>
<accession>A0A1I2BVC5</accession>